<dbReference type="NCBIfam" id="TIGR00976">
    <property type="entry name" value="CocE_NonD"/>
    <property type="match status" value="1"/>
</dbReference>
<evidence type="ECO:0000259" key="8">
    <source>
        <dbReference type="PROSITE" id="PS50893"/>
    </source>
</evidence>
<dbReference type="Gene3D" id="3.40.50.300">
    <property type="entry name" value="P-loop containing nucleotide triphosphate hydrolases"/>
    <property type="match status" value="1"/>
</dbReference>
<keyword evidence="7" id="KW-1133">Transmembrane helix</keyword>
<accession>A0ABP6SXP9</accession>
<dbReference type="Pfam" id="PF00005">
    <property type="entry name" value="ABC_tran"/>
    <property type="match status" value="1"/>
</dbReference>
<dbReference type="PROSITE" id="PS50893">
    <property type="entry name" value="ABC_TRANSPORTER_2"/>
    <property type="match status" value="1"/>
</dbReference>
<dbReference type="InterPro" id="IPR027417">
    <property type="entry name" value="P-loop_NTPase"/>
</dbReference>
<dbReference type="SMART" id="SM00939">
    <property type="entry name" value="PepX_C"/>
    <property type="match status" value="1"/>
</dbReference>
<keyword evidence="3" id="KW-0547">Nucleotide-binding</keyword>
<evidence type="ECO:0000256" key="1">
    <source>
        <dbReference type="ARBA" id="ARBA00005417"/>
    </source>
</evidence>
<dbReference type="PANTHER" id="PTHR43335">
    <property type="entry name" value="ABC TRANSPORTER, ATP-BINDING PROTEIN"/>
    <property type="match status" value="1"/>
</dbReference>
<dbReference type="Gene3D" id="2.60.120.260">
    <property type="entry name" value="Galactose-binding domain-like"/>
    <property type="match status" value="1"/>
</dbReference>
<evidence type="ECO:0000313" key="9">
    <source>
        <dbReference type="EMBL" id="GAA3386577.1"/>
    </source>
</evidence>
<evidence type="ECO:0000313" key="10">
    <source>
        <dbReference type="Proteomes" id="UP001501676"/>
    </source>
</evidence>
<dbReference type="SUPFAM" id="SSF53474">
    <property type="entry name" value="alpha/beta-Hydrolases"/>
    <property type="match status" value="1"/>
</dbReference>
<dbReference type="InterPro" id="IPR013736">
    <property type="entry name" value="Xaa-Pro_dipept_C"/>
</dbReference>
<dbReference type="InterPro" id="IPR008979">
    <property type="entry name" value="Galactose-bd-like_sf"/>
</dbReference>
<dbReference type="InterPro" id="IPR017871">
    <property type="entry name" value="ABC_transporter-like_CS"/>
</dbReference>
<protein>
    <submittedName>
        <fullName evidence="9">Alpha/beta fold hydrolase</fullName>
    </submittedName>
</protein>
<keyword evidence="7" id="KW-0812">Transmembrane</keyword>
<dbReference type="Proteomes" id="UP001501676">
    <property type="component" value="Unassembled WGS sequence"/>
</dbReference>
<evidence type="ECO:0000256" key="2">
    <source>
        <dbReference type="ARBA" id="ARBA00022448"/>
    </source>
</evidence>
<evidence type="ECO:0000256" key="3">
    <source>
        <dbReference type="ARBA" id="ARBA00022741"/>
    </source>
</evidence>
<dbReference type="GO" id="GO:0016787">
    <property type="term" value="F:hydrolase activity"/>
    <property type="evidence" value="ECO:0007669"/>
    <property type="project" value="UniProtKB-KW"/>
</dbReference>
<evidence type="ECO:0000256" key="4">
    <source>
        <dbReference type="ARBA" id="ARBA00022801"/>
    </source>
</evidence>
<sequence length="981" mass="101906">MSQDQPSRADGAADETPASGTSASEGPADGHPADGHPARGMPGPARTGWRAVVTTRRIVTTVAVIAAIAALVVWIRWPEGEPVRADAAMVTVQSGPGRNEPIELDTTIYVPESATAKDPAPAILLAHGFGGSKASVAADARRLAGQGYVVMTWSARGFGRSGGTISLDDPDYEVNDARALIDRLADRDDVRRDADGDPRVAAVGGSYGGALSLLLAGYDQRVDTIVPQITWNDLSTAFFPESTGAGPADGVFKRSWAGLFFGSASAGGATSVADLAALLGARPDENGEIDPSTVDPSKAEELVQCGRFAPDLCRLYLEAATSGRATPAIVERLRRSSPASVLNRINAPTLLIQGQADTLFPLSEADANARGIAANGTPVSVAWYAGGHDATASTREADRVDEMTLAWLRHYLDETGPAPSDDFSYTTAGAISVRDTRPTTRIYTLDDYRPGSDGDGYRVRLNGISPQPVANPPAGTPAGVSSLPGAGALTSRLASAGIDVPGQFAAYSGVELPRSVDVAGAPTVRLRAASPTGEAVLFLKLYDVDADGRATLPGGSVAPIRLTGLPRSVDAIGTAPLVTVSLPTIGHRFEAGHSIRLVVATADQAYAGPPAPVVYQVSVQANSLQLPQVSPVPVADATGAWLWALAGLLAAVVLGVTTAVLVVRLRRRRQEVAVDSDAAGLPLVVRGLRKAYGDGYLAVRDLSFTVEPGQVVGLLGPNGAGKTTALRMLMGLIRPTGGEILVFGHRIRPGAPVLSRIGAFVEGPGLLPHLSGLANLHRYWQATGRPAEAAHLEEALEIAGLGAAVHRQVKTYSQGMRQRLAIAQAMLGLPELLVLDEPTNGLDPPQIAEMRAVLSRYATNGRAVLVSSHLLAEVEQVCSHVVVMSKGTGVAAGTVAEIVGEGRSVLVEVSDGDRDAALAALTSMPGIALVHPNGRGLVVELAGAERSDVVRELVGAGVGVERLVARRRLEDVFLELVGEGR</sequence>
<dbReference type="PROSITE" id="PS00211">
    <property type="entry name" value="ABC_TRANSPORTER_1"/>
    <property type="match status" value="1"/>
</dbReference>
<dbReference type="Gene3D" id="3.40.50.1820">
    <property type="entry name" value="alpha/beta hydrolase"/>
    <property type="match status" value="1"/>
</dbReference>
<keyword evidence="10" id="KW-1185">Reference proteome</keyword>
<dbReference type="SMART" id="SM00382">
    <property type="entry name" value="AAA"/>
    <property type="match status" value="1"/>
</dbReference>
<evidence type="ECO:0000256" key="7">
    <source>
        <dbReference type="SAM" id="Phobius"/>
    </source>
</evidence>
<dbReference type="Pfam" id="PF02129">
    <property type="entry name" value="Peptidase_S15"/>
    <property type="match status" value="1"/>
</dbReference>
<keyword evidence="5" id="KW-0067">ATP-binding</keyword>
<proteinExistence type="inferred from homology"/>
<evidence type="ECO:0000256" key="5">
    <source>
        <dbReference type="ARBA" id="ARBA00022840"/>
    </source>
</evidence>
<evidence type="ECO:0000256" key="6">
    <source>
        <dbReference type="SAM" id="MobiDB-lite"/>
    </source>
</evidence>
<dbReference type="InterPro" id="IPR029058">
    <property type="entry name" value="AB_hydrolase_fold"/>
</dbReference>
<feature type="transmembrane region" description="Helical" evidence="7">
    <location>
        <begin position="640"/>
        <end position="663"/>
    </location>
</feature>
<dbReference type="PANTHER" id="PTHR43335:SF4">
    <property type="entry name" value="ABC TRANSPORTER, ATP-BINDING PROTEIN"/>
    <property type="match status" value="1"/>
</dbReference>
<dbReference type="SUPFAM" id="SSF49785">
    <property type="entry name" value="Galactose-binding domain-like"/>
    <property type="match status" value="1"/>
</dbReference>
<feature type="region of interest" description="Disordered" evidence="6">
    <location>
        <begin position="1"/>
        <end position="47"/>
    </location>
</feature>
<dbReference type="SUPFAM" id="SSF52540">
    <property type="entry name" value="P-loop containing nucleoside triphosphate hydrolases"/>
    <property type="match status" value="1"/>
</dbReference>
<keyword evidence="7" id="KW-0472">Membrane</keyword>
<dbReference type="InterPro" id="IPR003439">
    <property type="entry name" value="ABC_transporter-like_ATP-bd"/>
</dbReference>
<dbReference type="InterPro" id="IPR005674">
    <property type="entry name" value="CocE/Ser_esterase"/>
</dbReference>
<comment type="similarity">
    <text evidence="1">Belongs to the ABC transporter superfamily.</text>
</comment>
<name>A0ABP6SXP9_9ACTN</name>
<feature type="transmembrane region" description="Helical" evidence="7">
    <location>
        <begin position="58"/>
        <end position="77"/>
    </location>
</feature>
<reference evidence="10" key="1">
    <citation type="journal article" date="2019" name="Int. J. Syst. Evol. Microbiol.">
        <title>The Global Catalogue of Microorganisms (GCM) 10K type strain sequencing project: providing services to taxonomists for standard genome sequencing and annotation.</title>
        <authorList>
            <consortium name="The Broad Institute Genomics Platform"/>
            <consortium name="The Broad Institute Genome Sequencing Center for Infectious Disease"/>
            <person name="Wu L."/>
            <person name="Ma J."/>
        </authorList>
    </citation>
    <scope>NUCLEOTIDE SEQUENCE [LARGE SCALE GENOMIC DNA]</scope>
    <source>
        <strain evidence="10">JCM 9458</strain>
    </source>
</reference>
<dbReference type="EMBL" id="BAAAYN010000017">
    <property type="protein sequence ID" value="GAA3386577.1"/>
    <property type="molecule type" value="Genomic_DNA"/>
</dbReference>
<dbReference type="Pfam" id="PF08530">
    <property type="entry name" value="PepX_C"/>
    <property type="match status" value="1"/>
</dbReference>
<comment type="caution">
    <text evidence="9">The sequence shown here is derived from an EMBL/GenBank/DDBJ whole genome shotgun (WGS) entry which is preliminary data.</text>
</comment>
<feature type="domain" description="ABC transporter" evidence="8">
    <location>
        <begin position="683"/>
        <end position="911"/>
    </location>
</feature>
<keyword evidence="4 9" id="KW-0378">Hydrolase</keyword>
<gene>
    <name evidence="9" type="ORF">GCM10020369_24830</name>
</gene>
<dbReference type="InterPro" id="IPR000383">
    <property type="entry name" value="Xaa-Pro-like_dom"/>
</dbReference>
<dbReference type="InterPro" id="IPR003593">
    <property type="entry name" value="AAA+_ATPase"/>
</dbReference>
<organism evidence="9 10">
    <name type="scientific">Cryptosporangium minutisporangium</name>
    <dbReference type="NCBI Taxonomy" id="113569"/>
    <lineage>
        <taxon>Bacteria</taxon>
        <taxon>Bacillati</taxon>
        <taxon>Actinomycetota</taxon>
        <taxon>Actinomycetes</taxon>
        <taxon>Cryptosporangiales</taxon>
        <taxon>Cryptosporangiaceae</taxon>
        <taxon>Cryptosporangium</taxon>
    </lineage>
</organism>
<keyword evidence="2" id="KW-0813">Transport</keyword>